<evidence type="ECO:0000256" key="1">
    <source>
        <dbReference type="SAM" id="MobiDB-lite"/>
    </source>
</evidence>
<name>A0ABP7ENU3_9MICO</name>
<evidence type="ECO:0000313" key="2">
    <source>
        <dbReference type="EMBL" id="GAA3721352.1"/>
    </source>
</evidence>
<feature type="compositionally biased region" description="Low complexity" evidence="1">
    <location>
        <begin position="227"/>
        <end position="252"/>
    </location>
</feature>
<comment type="caution">
    <text evidence="2">The sequence shown here is derived from an EMBL/GenBank/DDBJ whole genome shotgun (WGS) entry which is preliminary data.</text>
</comment>
<dbReference type="EMBL" id="BAABDC010000013">
    <property type="protein sequence ID" value="GAA3721352.1"/>
    <property type="molecule type" value="Genomic_DNA"/>
</dbReference>
<reference evidence="3" key="1">
    <citation type="journal article" date="2019" name="Int. J. Syst. Evol. Microbiol.">
        <title>The Global Catalogue of Microorganisms (GCM) 10K type strain sequencing project: providing services to taxonomists for standard genome sequencing and annotation.</title>
        <authorList>
            <consortium name="The Broad Institute Genomics Platform"/>
            <consortium name="The Broad Institute Genome Sequencing Center for Infectious Disease"/>
            <person name="Wu L."/>
            <person name="Ma J."/>
        </authorList>
    </citation>
    <scope>NUCLEOTIDE SEQUENCE [LARGE SCALE GENOMIC DNA]</scope>
    <source>
        <strain evidence="3">JCM 17125</strain>
    </source>
</reference>
<dbReference type="RefSeq" id="WP_344951651.1">
    <property type="nucleotide sequence ID" value="NZ_BAABDC010000013.1"/>
</dbReference>
<feature type="compositionally biased region" description="Basic residues" evidence="1">
    <location>
        <begin position="289"/>
        <end position="298"/>
    </location>
</feature>
<feature type="region of interest" description="Disordered" evidence="1">
    <location>
        <begin position="227"/>
        <end position="298"/>
    </location>
</feature>
<organism evidence="2 3">
    <name type="scientific">Terrabacter ginsenosidimutans</name>
    <dbReference type="NCBI Taxonomy" id="490575"/>
    <lineage>
        <taxon>Bacteria</taxon>
        <taxon>Bacillati</taxon>
        <taxon>Actinomycetota</taxon>
        <taxon>Actinomycetes</taxon>
        <taxon>Micrococcales</taxon>
        <taxon>Intrasporangiaceae</taxon>
        <taxon>Terrabacter</taxon>
    </lineage>
</organism>
<keyword evidence="3" id="KW-1185">Reference proteome</keyword>
<evidence type="ECO:0000313" key="3">
    <source>
        <dbReference type="Proteomes" id="UP001501468"/>
    </source>
</evidence>
<dbReference type="Proteomes" id="UP001501468">
    <property type="component" value="Unassembled WGS sequence"/>
</dbReference>
<gene>
    <name evidence="2" type="ORF">GCM10022399_42140</name>
</gene>
<sequence length="298" mass="31752">MSTAPIDGRLYAVPAPPQQEQFALLLRLRRAARAAFDTVLALPRGAAGWVLRRVQAVMSALGGNPVLQRLGARLASLGDLLRSAGPVTAAAAVFSIPAVWRATVRLGRFLGSKIASGASALWQQTRSLLGKLGPTGTRMATGLESAGTVVRRVFVAIVTHPVTQSVMRGVAAVAGLVRPVSQTAVLHRLLSRLVGASWMRWTIEMLLLPLVLAPSLLGDLLGELRTTATSSGGSSTRPSPRTTRFVTVPPATVNEERVHSEAPTESEARTAVGEPQNRAERRSAQRAQAKAKRNRIRH</sequence>
<feature type="compositionally biased region" description="Basic and acidic residues" evidence="1">
    <location>
        <begin position="254"/>
        <end position="268"/>
    </location>
</feature>
<protein>
    <submittedName>
        <fullName evidence="2">Uncharacterized protein</fullName>
    </submittedName>
</protein>
<accession>A0ABP7ENU3</accession>
<proteinExistence type="predicted"/>